<dbReference type="Proteomes" id="UP000614982">
    <property type="component" value="Unassembled WGS sequence"/>
</dbReference>
<sequence>MGNTFVAETVVSERHEENGGHYFISRRRDQKSFAHEAVSQPWHFLKPFVTDRTLNHFINADLQGCRATMCRKGMDM</sequence>
<proteinExistence type="predicted"/>
<evidence type="ECO:0000313" key="1">
    <source>
        <dbReference type="EMBL" id="GFM92502.1"/>
    </source>
</evidence>
<evidence type="ECO:0000313" key="2">
    <source>
        <dbReference type="Proteomes" id="UP000614982"/>
    </source>
</evidence>
<reference evidence="1 2" key="1">
    <citation type="submission" date="2020-05" db="EMBL/GenBank/DDBJ databases">
        <title>Genetic diversity of Pseudomonas cichorii.</title>
        <authorList>
            <person name="Tani S."/>
            <person name="Yagi H."/>
            <person name="Hashimoto S."/>
            <person name="Iiyama K."/>
            <person name="Furuya N."/>
        </authorList>
    </citation>
    <scope>NUCLEOTIDE SEQUENCE [LARGE SCALE GENOMIC DNA]</scope>
    <source>
        <strain evidence="1 2">LMG 2162</strain>
    </source>
</reference>
<organism evidence="1 2">
    <name type="scientific">Pseudomonas cichorii</name>
    <dbReference type="NCBI Taxonomy" id="36746"/>
    <lineage>
        <taxon>Bacteria</taxon>
        <taxon>Pseudomonadati</taxon>
        <taxon>Pseudomonadota</taxon>
        <taxon>Gammaproteobacteria</taxon>
        <taxon>Pseudomonadales</taxon>
        <taxon>Pseudomonadaceae</taxon>
        <taxon>Pseudomonas</taxon>
    </lineage>
</organism>
<accession>A0ABQ1DNT8</accession>
<keyword evidence="2" id="KW-1185">Reference proteome</keyword>
<gene>
    <name evidence="1" type="ORF">PSCICP_24740</name>
</gene>
<dbReference type="EMBL" id="BLWA01000005">
    <property type="protein sequence ID" value="GFM92502.1"/>
    <property type="molecule type" value="Genomic_DNA"/>
</dbReference>
<name>A0ABQ1DNT8_PSECI</name>
<protein>
    <submittedName>
        <fullName evidence="1">Uncharacterized protein</fullName>
    </submittedName>
</protein>
<comment type="caution">
    <text evidence="1">The sequence shown here is derived from an EMBL/GenBank/DDBJ whole genome shotgun (WGS) entry which is preliminary data.</text>
</comment>